<evidence type="ECO:0000256" key="3">
    <source>
        <dbReference type="ARBA" id="ARBA00023002"/>
    </source>
</evidence>
<evidence type="ECO:0000256" key="1">
    <source>
        <dbReference type="ARBA" id="ARBA00006484"/>
    </source>
</evidence>
<reference evidence="4 5" key="1">
    <citation type="submission" date="2017-10" db="EMBL/GenBank/DDBJ databases">
        <title>Comparative genomics in systemic dimorphic fungi from Ajellomycetaceae.</title>
        <authorList>
            <person name="Munoz J.F."/>
            <person name="Mcewen J.G."/>
            <person name="Clay O.K."/>
            <person name="Cuomo C.A."/>
        </authorList>
    </citation>
    <scope>NUCLEOTIDE SEQUENCE [LARGE SCALE GENOMIC DNA]</scope>
    <source>
        <strain evidence="4 5">UAMH5409</strain>
    </source>
</reference>
<dbReference type="PRINTS" id="PR00081">
    <property type="entry name" value="GDHRDH"/>
</dbReference>
<dbReference type="PANTHER" id="PTHR43544:SF7">
    <property type="entry name" value="NADB-LER2"/>
    <property type="match status" value="1"/>
</dbReference>
<keyword evidence="5" id="KW-1185">Reference proteome</keyword>
<dbReference type="Proteomes" id="UP000223968">
    <property type="component" value="Unassembled WGS sequence"/>
</dbReference>
<dbReference type="GO" id="GO:0005737">
    <property type="term" value="C:cytoplasm"/>
    <property type="evidence" value="ECO:0007669"/>
    <property type="project" value="TreeGrafter"/>
</dbReference>
<gene>
    <name evidence="4" type="ORF">AJ79_07861</name>
</gene>
<dbReference type="SUPFAM" id="SSF51735">
    <property type="entry name" value="NAD(P)-binding Rossmann-fold domains"/>
    <property type="match status" value="1"/>
</dbReference>
<dbReference type="InterPro" id="IPR002347">
    <property type="entry name" value="SDR_fam"/>
</dbReference>
<dbReference type="Pfam" id="PF00106">
    <property type="entry name" value="adh_short"/>
    <property type="match status" value="1"/>
</dbReference>
<organism evidence="4 5">
    <name type="scientific">Helicocarpus griseus UAMH5409</name>
    <dbReference type="NCBI Taxonomy" id="1447875"/>
    <lineage>
        <taxon>Eukaryota</taxon>
        <taxon>Fungi</taxon>
        <taxon>Dikarya</taxon>
        <taxon>Ascomycota</taxon>
        <taxon>Pezizomycotina</taxon>
        <taxon>Eurotiomycetes</taxon>
        <taxon>Eurotiomycetidae</taxon>
        <taxon>Onygenales</taxon>
        <taxon>Ajellomycetaceae</taxon>
        <taxon>Helicocarpus</taxon>
    </lineage>
</organism>
<dbReference type="InterPro" id="IPR051468">
    <property type="entry name" value="Fungal_SecMetab_SDRs"/>
</dbReference>
<evidence type="ECO:0000256" key="2">
    <source>
        <dbReference type="ARBA" id="ARBA00022857"/>
    </source>
</evidence>
<dbReference type="Gene3D" id="3.40.50.720">
    <property type="entry name" value="NAD(P)-binding Rossmann-like Domain"/>
    <property type="match status" value="1"/>
</dbReference>
<dbReference type="EMBL" id="PDNB01000169">
    <property type="protein sequence ID" value="PGH01613.1"/>
    <property type="molecule type" value="Genomic_DNA"/>
</dbReference>
<name>A0A2B7WYG9_9EURO</name>
<dbReference type="PANTHER" id="PTHR43544">
    <property type="entry name" value="SHORT-CHAIN DEHYDROGENASE/REDUCTASE"/>
    <property type="match status" value="1"/>
</dbReference>
<evidence type="ECO:0000313" key="5">
    <source>
        <dbReference type="Proteomes" id="UP000223968"/>
    </source>
</evidence>
<dbReference type="InterPro" id="IPR036291">
    <property type="entry name" value="NAD(P)-bd_dom_sf"/>
</dbReference>
<sequence>MIQTVVLITGANRGIGKGLLTAYLGRPNTTVIAACRDASAEKTKGLRSLPRGVGSDLILVPISLDIPESATNAVQQLQTQHNIKHIDIVVANAGICNHWSPLAEMEDSVLLAHLDVNTFGPLRLFRAAFSLLQASNQPKFVYISTSLASIAGLETSSSWTTAYGVSKVAGNYLVKKIDAEYGSLIAFSIDPGFVQTDMGNRGARANGLEKAPMTIHESVDGIVYQIETATKATTSGRFLRHNGESVPW</sequence>
<dbReference type="CDD" id="cd05325">
    <property type="entry name" value="carb_red_sniffer_like_SDR_c"/>
    <property type="match status" value="1"/>
</dbReference>
<dbReference type="OrthoDB" id="9876299at2759"/>
<comment type="similarity">
    <text evidence="1">Belongs to the short-chain dehydrogenases/reductases (SDR) family.</text>
</comment>
<comment type="caution">
    <text evidence="4">The sequence shown here is derived from an EMBL/GenBank/DDBJ whole genome shotgun (WGS) entry which is preliminary data.</text>
</comment>
<keyword evidence="3" id="KW-0560">Oxidoreductase</keyword>
<evidence type="ECO:0000313" key="4">
    <source>
        <dbReference type="EMBL" id="PGH01613.1"/>
    </source>
</evidence>
<accession>A0A2B7WYG9</accession>
<keyword evidence="2" id="KW-0521">NADP</keyword>
<protein>
    <submittedName>
        <fullName evidence="4">Uncharacterized protein</fullName>
    </submittedName>
</protein>
<proteinExistence type="inferred from homology"/>
<dbReference type="GO" id="GO:0016491">
    <property type="term" value="F:oxidoreductase activity"/>
    <property type="evidence" value="ECO:0007669"/>
    <property type="project" value="UniProtKB-KW"/>
</dbReference>
<dbReference type="AlphaFoldDB" id="A0A2B7WYG9"/>